<reference evidence="2" key="1">
    <citation type="submission" date="2017-02" db="EMBL/GenBank/DDBJ databases">
        <authorList>
            <person name="Varghese N."/>
            <person name="Submissions S."/>
        </authorList>
    </citation>
    <scope>NUCLEOTIDE SEQUENCE [LARGE SCALE GENOMIC DNA]</scope>
    <source>
        <strain evidence="2">DSM 18108</strain>
    </source>
</reference>
<dbReference type="EMBL" id="FUZZ01000001">
    <property type="protein sequence ID" value="SKC97940.1"/>
    <property type="molecule type" value="Genomic_DNA"/>
</dbReference>
<evidence type="ECO:0008006" key="3">
    <source>
        <dbReference type="Google" id="ProtNLM"/>
    </source>
</evidence>
<evidence type="ECO:0000313" key="1">
    <source>
        <dbReference type="EMBL" id="SKC97940.1"/>
    </source>
</evidence>
<name>A0A1T5NBQ5_9BACT</name>
<dbReference type="SUPFAM" id="SSF52402">
    <property type="entry name" value="Adenine nucleotide alpha hydrolases-like"/>
    <property type="match status" value="2"/>
</dbReference>
<keyword evidence="2" id="KW-1185">Reference proteome</keyword>
<evidence type="ECO:0000313" key="2">
    <source>
        <dbReference type="Proteomes" id="UP000190166"/>
    </source>
</evidence>
<gene>
    <name evidence="1" type="ORF">SAMN05660461_1052</name>
</gene>
<dbReference type="RefSeq" id="WP_079468345.1">
    <property type="nucleotide sequence ID" value="NZ_FUZZ01000001.1"/>
</dbReference>
<protein>
    <recommendedName>
        <fullName evidence="3">Nucleotide-binding universal stress protein, UspA family</fullName>
    </recommendedName>
</protein>
<dbReference type="Proteomes" id="UP000190166">
    <property type="component" value="Unassembled WGS sequence"/>
</dbReference>
<dbReference type="STRING" id="393003.SAMN05660461_1052"/>
<dbReference type="AlphaFoldDB" id="A0A1T5NBQ5"/>
<dbReference type="Gene3D" id="3.40.50.12370">
    <property type="match status" value="1"/>
</dbReference>
<sequence length="282" mass="31895">MQKIAAIFDGLRFSESTLHYSIWIAKQQHAHLTGVFSDDLTYNSFNLYQLLKAGTDEATLRKLEAADEERREAAAGIFEAACQKAEIAYSVHRNRNISLQSALEESIYADLLIVDGHETFVHDVMKPPTRFIRDLLTDVQCPVLIVPAQVLVPVVFSDIRNVVLLYDGEPSSVYAIKMYNYLLPSLQTLPTTIVSVNPEGNHLENKHLIKDFIKRHFPKAGYKVIDGIPEEEIVSYMLEQPEGTIVVLGAYRRGTVSRWFRESMADVLMQTLSSPLFIAHNK</sequence>
<organism evidence="1 2">
    <name type="scientific">Chitinophaga ginsengisegetis</name>
    <dbReference type="NCBI Taxonomy" id="393003"/>
    <lineage>
        <taxon>Bacteria</taxon>
        <taxon>Pseudomonadati</taxon>
        <taxon>Bacteroidota</taxon>
        <taxon>Chitinophagia</taxon>
        <taxon>Chitinophagales</taxon>
        <taxon>Chitinophagaceae</taxon>
        <taxon>Chitinophaga</taxon>
    </lineage>
</organism>
<accession>A0A1T5NBQ5</accession>
<proteinExistence type="predicted"/>